<name>A0AAW9PWU6_9CYAN</name>
<proteinExistence type="predicted"/>
<comment type="caution">
    <text evidence="1">The sequence shown here is derived from an EMBL/GenBank/DDBJ whole genome shotgun (WGS) entry which is preliminary data.</text>
</comment>
<evidence type="ECO:0008006" key="3">
    <source>
        <dbReference type="Google" id="ProtNLM"/>
    </source>
</evidence>
<dbReference type="RefSeq" id="WP_330482479.1">
    <property type="nucleotide sequence ID" value="NZ_JAZBJZ010000011.1"/>
</dbReference>
<dbReference type="AlphaFoldDB" id="A0AAW9PWU6"/>
<sequence length="66" mass="7905">MLIQKIVQELQDIPEEKLAELYDLIHYFRLGLGQERKQPRIPGLLKGQLDNSFFDPLPEEEIQRWQ</sequence>
<keyword evidence="2" id="KW-1185">Reference proteome</keyword>
<organism evidence="1 2">
    <name type="scientific">Tumidithrix elongata BACA0141</name>
    <dbReference type="NCBI Taxonomy" id="2716417"/>
    <lineage>
        <taxon>Bacteria</taxon>
        <taxon>Bacillati</taxon>
        <taxon>Cyanobacteriota</taxon>
        <taxon>Cyanophyceae</taxon>
        <taxon>Pseudanabaenales</taxon>
        <taxon>Pseudanabaenaceae</taxon>
        <taxon>Tumidithrix</taxon>
        <taxon>Tumidithrix elongata</taxon>
    </lineage>
</organism>
<evidence type="ECO:0000313" key="1">
    <source>
        <dbReference type="EMBL" id="MEE3716054.1"/>
    </source>
</evidence>
<accession>A0AAW9PWU6</accession>
<dbReference type="Proteomes" id="UP001333818">
    <property type="component" value="Unassembled WGS sequence"/>
</dbReference>
<gene>
    <name evidence="1" type="ORF">V2H45_04745</name>
</gene>
<protein>
    <recommendedName>
        <fullName evidence="3">DUF2281 domain-containing protein</fullName>
    </recommendedName>
</protein>
<dbReference type="EMBL" id="JAZBJZ010000011">
    <property type="protein sequence ID" value="MEE3716054.1"/>
    <property type="molecule type" value="Genomic_DNA"/>
</dbReference>
<reference evidence="1" key="1">
    <citation type="submission" date="2024-01" db="EMBL/GenBank/DDBJ databases">
        <title>Bank of Algae and Cyanobacteria of the Azores (BACA) strain genomes.</title>
        <authorList>
            <person name="Luz R."/>
            <person name="Cordeiro R."/>
            <person name="Fonseca A."/>
            <person name="Goncalves V."/>
        </authorList>
    </citation>
    <scope>NUCLEOTIDE SEQUENCE</scope>
    <source>
        <strain evidence="1">BACA0141</strain>
    </source>
</reference>
<evidence type="ECO:0000313" key="2">
    <source>
        <dbReference type="Proteomes" id="UP001333818"/>
    </source>
</evidence>